<dbReference type="OrthoDB" id="410267at2759"/>
<dbReference type="InterPro" id="IPR007219">
    <property type="entry name" value="XnlR_reg_dom"/>
</dbReference>
<dbReference type="OMA" id="NEHELAW"/>
<name>W3WPG0_PESFW</name>
<dbReference type="GeneID" id="19278198"/>
<dbReference type="Pfam" id="PF04082">
    <property type="entry name" value="Fungal_trans"/>
    <property type="match status" value="1"/>
</dbReference>
<dbReference type="PANTHER" id="PTHR31001:SF76">
    <property type="entry name" value="ZN(2)-C6 FUNGAL-TYPE DOMAIN-CONTAINING PROTEIN"/>
    <property type="match status" value="1"/>
</dbReference>
<dbReference type="InParanoid" id="W3WPG0"/>
<dbReference type="PROSITE" id="PS50048">
    <property type="entry name" value="ZN2_CY6_FUNGAL_2"/>
    <property type="match status" value="1"/>
</dbReference>
<keyword evidence="3" id="KW-0539">Nucleus</keyword>
<protein>
    <recommendedName>
        <fullName evidence="5">Zn(2)-C6 fungal-type domain-containing protein</fullName>
    </recommendedName>
</protein>
<dbReference type="STRING" id="1229662.W3WPG0"/>
<proteinExistence type="predicted"/>
<evidence type="ECO:0000256" key="1">
    <source>
        <dbReference type="ARBA" id="ARBA00004123"/>
    </source>
</evidence>
<organism evidence="6 7">
    <name type="scientific">Pestalotiopsis fici (strain W106-1 / CGMCC3.15140)</name>
    <dbReference type="NCBI Taxonomy" id="1229662"/>
    <lineage>
        <taxon>Eukaryota</taxon>
        <taxon>Fungi</taxon>
        <taxon>Dikarya</taxon>
        <taxon>Ascomycota</taxon>
        <taxon>Pezizomycotina</taxon>
        <taxon>Sordariomycetes</taxon>
        <taxon>Xylariomycetidae</taxon>
        <taxon>Amphisphaeriales</taxon>
        <taxon>Sporocadaceae</taxon>
        <taxon>Pestalotiopsis</taxon>
    </lineage>
</organism>
<accession>W3WPG0</accession>
<feature type="compositionally biased region" description="Polar residues" evidence="4">
    <location>
        <begin position="57"/>
        <end position="83"/>
    </location>
</feature>
<sequence length="636" mass="71137">MAFTPRISQRKPLSCTSCAKKKLRCSKSIPCTSCIDRGLEASCAREKVIVRKKHQRSSSIGEGSSLGTSSNNGPVSLTSEVSGSPLTIDSLCDPASSPEVSKSQHPSAAVPDDAPVTLENLALGRQRILNMRFTGGNLLNEVDDPPGWLPPQIDFIVSLAQARVLLAYHTSHLAWIHNILHMPTFVEECENAFAQYALKSRAWIALFYAFLCHTAYHGPESLLVAVDMLPQRSIVEQLYTKTIEALHAADFMAVHSLHAAQAISLLIQVGHNLGQSDFVFVLLSSTTRIAQSLDLNRLGPDSGPSKDPIGREIKKRLWWFLVKQDWMQIPYGNMFTINASHFNTPPPLNCFEDPLHMCGENGIKALDSNVLTQSSWAGIHNQIAILIYKTHERMSRHGHPGNDPRKIKILYDEVLSANAELQQLWHRRPDFFRMEAPLRPEWPSTVPHLRRLFAISFARAYFAIHRHFQLKSFRDDAFSVTRISCLAAARSSLRTFIEWPDDDESLVFKKMWTNNNNLVAAAVALLFGVLFSSEQADGIFEKMEMRQLLTNFLPCLGRIGTYSSVARRGVDLISVILDYERAIAEGTKERLDIEEVVGHVKSSGVVGIAPSYADWTNAATQYDFMNMESWIDMPPP</sequence>
<dbReference type="PROSITE" id="PS00463">
    <property type="entry name" value="ZN2_CY6_FUNGAL_1"/>
    <property type="match status" value="1"/>
</dbReference>
<dbReference type="GO" id="GO:0008270">
    <property type="term" value="F:zinc ion binding"/>
    <property type="evidence" value="ECO:0007669"/>
    <property type="project" value="InterPro"/>
</dbReference>
<dbReference type="CDD" id="cd12148">
    <property type="entry name" value="fungal_TF_MHR"/>
    <property type="match status" value="1"/>
</dbReference>
<evidence type="ECO:0000256" key="2">
    <source>
        <dbReference type="ARBA" id="ARBA00022723"/>
    </source>
</evidence>
<keyword evidence="7" id="KW-1185">Reference proteome</keyword>
<dbReference type="Gene3D" id="4.10.240.10">
    <property type="entry name" value="Zn(2)-C6 fungal-type DNA-binding domain"/>
    <property type="match status" value="1"/>
</dbReference>
<dbReference type="GO" id="GO:0005634">
    <property type="term" value="C:nucleus"/>
    <property type="evidence" value="ECO:0007669"/>
    <property type="project" value="UniProtKB-SubCell"/>
</dbReference>
<dbReference type="AlphaFoldDB" id="W3WPG0"/>
<keyword evidence="2" id="KW-0479">Metal-binding</keyword>
<dbReference type="SUPFAM" id="SSF57701">
    <property type="entry name" value="Zn2/Cys6 DNA-binding domain"/>
    <property type="match status" value="1"/>
</dbReference>
<dbReference type="PANTHER" id="PTHR31001">
    <property type="entry name" value="UNCHARACTERIZED TRANSCRIPTIONAL REGULATORY PROTEIN"/>
    <property type="match status" value="1"/>
</dbReference>
<dbReference type="HOGENOM" id="CLU_013987_1_1_1"/>
<dbReference type="GO" id="GO:0003677">
    <property type="term" value="F:DNA binding"/>
    <property type="evidence" value="ECO:0007669"/>
    <property type="project" value="InterPro"/>
</dbReference>
<dbReference type="GO" id="GO:0000981">
    <property type="term" value="F:DNA-binding transcription factor activity, RNA polymerase II-specific"/>
    <property type="evidence" value="ECO:0007669"/>
    <property type="project" value="InterPro"/>
</dbReference>
<feature type="region of interest" description="Disordered" evidence="4">
    <location>
        <begin position="54"/>
        <end position="83"/>
    </location>
</feature>
<dbReference type="RefSeq" id="XP_007839957.1">
    <property type="nucleotide sequence ID" value="XM_007841766.1"/>
</dbReference>
<dbReference type="GO" id="GO:0006351">
    <property type="term" value="P:DNA-templated transcription"/>
    <property type="evidence" value="ECO:0007669"/>
    <property type="project" value="InterPro"/>
</dbReference>
<dbReference type="EMBL" id="KI912119">
    <property type="protein sequence ID" value="ETS74701.1"/>
    <property type="molecule type" value="Genomic_DNA"/>
</dbReference>
<evidence type="ECO:0000259" key="5">
    <source>
        <dbReference type="PROSITE" id="PS50048"/>
    </source>
</evidence>
<dbReference type="InterPro" id="IPR050613">
    <property type="entry name" value="Sec_Metabolite_Reg"/>
</dbReference>
<evidence type="ECO:0000256" key="3">
    <source>
        <dbReference type="ARBA" id="ARBA00023242"/>
    </source>
</evidence>
<evidence type="ECO:0000313" key="6">
    <source>
        <dbReference type="EMBL" id="ETS74701.1"/>
    </source>
</evidence>
<comment type="subcellular location">
    <subcellularLocation>
        <location evidence="1">Nucleus</location>
    </subcellularLocation>
</comment>
<dbReference type="eggNOG" id="ENOG502RZ6Z">
    <property type="taxonomic scope" value="Eukaryota"/>
</dbReference>
<dbReference type="InterPro" id="IPR036864">
    <property type="entry name" value="Zn2-C6_fun-type_DNA-bd_sf"/>
</dbReference>
<gene>
    <name evidence="6" type="ORF">PFICI_13185</name>
</gene>
<evidence type="ECO:0000313" key="7">
    <source>
        <dbReference type="Proteomes" id="UP000030651"/>
    </source>
</evidence>
<dbReference type="KEGG" id="pfy:PFICI_13185"/>
<feature type="domain" description="Zn(2)-C6 fungal-type" evidence="5">
    <location>
        <begin position="14"/>
        <end position="45"/>
    </location>
</feature>
<dbReference type="InterPro" id="IPR001138">
    <property type="entry name" value="Zn2Cys6_DnaBD"/>
</dbReference>
<evidence type="ECO:0000256" key="4">
    <source>
        <dbReference type="SAM" id="MobiDB-lite"/>
    </source>
</evidence>
<dbReference type="Proteomes" id="UP000030651">
    <property type="component" value="Unassembled WGS sequence"/>
</dbReference>
<reference evidence="7" key="1">
    <citation type="journal article" date="2015" name="BMC Genomics">
        <title>Genomic and transcriptomic analysis of the endophytic fungus Pestalotiopsis fici reveals its lifestyle and high potential for synthesis of natural products.</title>
        <authorList>
            <person name="Wang X."/>
            <person name="Zhang X."/>
            <person name="Liu L."/>
            <person name="Xiang M."/>
            <person name="Wang W."/>
            <person name="Sun X."/>
            <person name="Che Y."/>
            <person name="Guo L."/>
            <person name="Liu G."/>
            <person name="Guo L."/>
            <person name="Wang C."/>
            <person name="Yin W.B."/>
            <person name="Stadler M."/>
            <person name="Zhang X."/>
            <person name="Liu X."/>
        </authorList>
    </citation>
    <scope>NUCLEOTIDE SEQUENCE [LARGE SCALE GENOMIC DNA]</scope>
    <source>
        <strain evidence="7">W106-1 / CGMCC3.15140</strain>
    </source>
</reference>